<comment type="caution">
    <text evidence="8">The sequence shown here is derived from an EMBL/GenBank/DDBJ whole genome shotgun (WGS) entry which is preliminary data.</text>
</comment>
<feature type="transmembrane region" description="Helical" evidence="7">
    <location>
        <begin position="193"/>
        <end position="212"/>
    </location>
</feature>
<feature type="transmembrane region" description="Helical" evidence="7">
    <location>
        <begin position="7"/>
        <end position="37"/>
    </location>
</feature>
<evidence type="ECO:0000256" key="4">
    <source>
        <dbReference type="ARBA" id="ARBA00022692"/>
    </source>
</evidence>
<dbReference type="Pfam" id="PF02322">
    <property type="entry name" value="Cyt_bd_oxida_II"/>
    <property type="match status" value="1"/>
</dbReference>
<keyword evidence="6 7" id="KW-0472">Membrane</keyword>
<dbReference type="GO" id="GO:0005886">
    <property type="term" value="C:plasma membrane"/>
    <property type="evidence" value="ECO:0007669"/>
    <property type="project" value="UniProtKB-SubCell"/>
</dbReference>
<gene>
    <name evidence="8" type="primary">qxtB</name>
    <name evidence="8" type="ORF">Ltuc_1287</name>
</gene>
<evidence type="ECO:0000256" key="1">
    <source>
        <dbReference type="ARBA" id="ARBA00004651"/>
    </source>
</evidence>
<evidence type="ECO:0000256" key="2">
    <source>
        <dbReference type="ARBA" id="ARBA00007543"/>
    </source>
</evidence>
<feature type="transmembrane region" description="Helical" evidence="7">
    <location>
        <begin position="299"/>
        <end position="319"/>
    </location>
</feature>
<dbReference type="RefSeq" id="WP_058520474.1">
    <property type="nucleotide sequence ID" value="NZ_CAAAIP010000001.1"/>
</dbReference>
<evidence type="ECO:0000313" key="9">
    <source>
        <dbReference type="Proteomes" id="UP000054693"/>
    </source>
</evidence>
<reference evidence="8 9" key="1">
    <citation type="submission" date="2015-11" db="EMBL/GenBank/DDBJ databases">
        <title>Genomic analysis of 38 Legionella species identifies large and diverse effector repertoires.</title>
        <authorList>
            <person name="Burstein D."/>
            <person name="Amaro F."/>
            <person name="Zusman T."/>
            <person name="Lifshitz Z."/>
            <person name="Cohen O."/>
            <person name="Gilbert J.A."/>
            <person name="Pupko T."/>
            <person name="Shuman H.A."/>
            <person name="Segal G."/>
        </authorList>
    </citation>
    <scope>NUCLEOTIDE SEQUENCE [LARGE SCALE GENOMIC DNA]</scope>
    <source>
        <strain evidence="8 9">ATCC 49180</strain>
    </source>
</reference>
<evidence type="ECO:0000256" key="3">
    <source>
        <dbReference type="ARBA" id="ARBA00022475"/>
    </source>
</evidence>
<name>A0A0W0ZXB5_9GAMM</name>
<keyword evidence="4 7" id="KW-0812">Transmembrane</keyword>
<dbReference type="AlphaFoldDB" id="A0A0W0ZXB5"/>
<dbReference type="GO" id="GO:0070069">
    <property type="term" value="C:cytochrome complex"/>
    <property type="evidence" value="ECO:0007669"/>
    <property type="project" value="TreeGrafter"/>
</dbReference>
<evidence type="ECO:0000256" key="7">
    <source>
        <dbReference type="SAM" id="Phobius"/>
    </source>
</evidence>
<dbReference type="GO" id="GO:0016682">
    <property type="term" value="F:oxidoreductase activity, acting on diphenols and related substances as donors, oxygen as acceptor"/>
    <property type="evidence" value="ECO:0007669"/>
    <property type="project" value="TreeGrafter"/>
</dbReference>
<feature type="transmembrane region" description="Helical" evidence="7">
    <location>
        <begin position="118"/>
        <end position="141"/>
    </location>
</feature>
<feature type="transmembrane region" description="Helical" evidence="7">
    <location>
        <begin position="260"/>
        <end position="279"/>
    </location>
</feature>
<dbReference type="PATRIC" id="fig|40335.7.peg.1367"/>
<comment type="subcellular location">
    <subcellularLocation>
        <location evidence="1">Cell membrane</location>
        <topology evidence="1">Multi-pass membrane protein</topology>
    </subcellularLocation>
</comment>
<feature type="transmembrane region" description="Helical" evidence="7">
    <location>
        <begin position="74"/>
        <end position="97"/>
    </location>
</feature>
<sequence>MGIDLPLIWYLIIGFGLMMYVFMDGFDLGIGILFPFIKNPEERDVMINSVAPVWDGNETWLVLCGAGLLAAFPLAYSVILTALYIPLILMLCGLIWRGVAFEFRFKASEKHKPFWDKAFIGGSYIATFFQGVTLGAFINGIKLNGLVYVGNALDWLTPFSLFTGLGLITTYTLLGCSWLIMKTEGSLQKKVTKLAKPTLITLLTMIVLVSIITPLTHTNIFQRWFTFPNIFLLAPFPLLALAAGGVMLRVLQKTPHLSPFILTLFIIFMGYIGLAISIWPNIVPPSLTYREIAAPIQSMGFALVGALLVIPCILFYTMWSYYVFRGKVKVGEGYH</sequence>
<keyword evidence="3" id="KW-1003">Cell membrane</keyword>
<dbReference type="EMBL" id="LNZA01000001">
    <property type="protein sequence ID" value="KTD73440.1"/>
    <property type="molecule type" value="Genomic_DNA"/>
</dbReference>
<accession>A0A0W0ZXB5</accession>
<dbReference type="STRING" id="40335.Ltuc_1287"/>
<evidence type="ECO:0000256" key="6">
    <source>
        <dbReference type="ARBA" id="ARBA00023136"/>
    </source>
</evidence>
<dbReference type="GO" id="GO:0019646">
    <property type="term" value="P:aerobic electron transport chain"/>
    <property type="evidence" value="ECO:0007669"/>
    <property type="project" value="TreeGrafter"/>
</dbReference>
<dbReference type="OrthoDB" id="9776710at2"/>
<dbReference type="InterPro" id="IPR003317">
    <property type="entry name" value="Cyt-d_oxidase_su2"/>
</dbReference>
<comment type="similarity">
    <text evidence="2">Belongs to the cytochrome ubiquinol oxidase subunit 2 family.</text>
</comment>
<evidence type="ECO:0000313" key="8">
    <source>
        <dbReference type="EMBL" id="KTD73440.1"/>
    </source>
</evidence>
<protein>
    <submittedName>
        <fullName evidence="8">Cytochrome d ubiquinol oxidase subunit II</fullName>
    </submittedName>
</protein>
<dbReference type="NCBIfam" id="TIGR00203">
    <property type="entry name" value="cydB"/>
    <property type="match status" value="1"/>
</dbReference>
<dbReference type="GO" id="GO:0009055">
    <property type="term" value="F:electron transfer activity"/>
    <property type="evidence" value="ECO:0007669"/>
    <property type="project" value="TreeGrafter"/>
</dbReference>
<keyword evidence="5 7" id="KW-1133">Transmembrane helix</keyword>
<proteinExistence type="inferred from homology"/>
<dbReference type="PANTHER" id="PTHR43141">
    <property type="entry name" value="CYTOCHROME BD2 SUBUNIT II"/>
    <property type="match status" value="1"/>
</dbReference>
<dbReference type="PANTHER" id="PTHR43141:SF4">
    <property type="entry name" value="CYTOCHROME BD2 SUBUNIT II"/>
    <property type="match status" value="1"/>
</dbReference>
<dbReference type="Proteomes" id="UP000054693">
    <property type="component" value="Unassembled WGS sequence"/>
</dbReference>
<keyword evidence="9" id="KW-1185">Reference proteome</keyword>
<evidence type="ECO:0000256" key="5">
    <source>
        <dbReference type="ARBA" id="ARBA00022989"/>
    </source>
</evidence>
<organism evidence="8 9">
    <name type="scientific">Legionella tucsonensis</name>
    <dbReference type="NCBI Taxonomy" id="40335"/>
    <lineage>
        <taxon>Bacteria</taxon>
        <taxon>Pseudomonadati</taxon>
        <taxon>Pseudomonadota</taxon>
        <taxon>Gammaproteobacteria</taxon>
        <taxon>Legionellales</taxon>
        <taxon>Legionellaceae</taxon>
        <taxon>Legionella</taxon>
    </lineage>
</organism>
<feature type="transmembrane region" description="Helical" evidence="7">
    <location>
        <begin position="161"/>
        <end position="181"/>
    </location>
</feature>
<feature type="transmembrane region" description="Helical" evidence="7">
    <location>
        <begin position="224"/>
        <end position="248"/>
    </location>
</feature>